<evidence type="ECO:0000259" key="2">
    <source>
        <dbReference type="PROSITE" id="PS50222"/>
    </source>
</evidence>
<dbReference type="PROSITE" id="PS00018">
    <property type="entry name" value="EF_HAND_1"/>
    <property type="match status" value="2"/>
</dbReference>
<protein>
    <recommendedName>
        <fullName evidence="2">EF-hand domain-containing protein</fullName>
    </recommendedName>
</protein>
<evidence type="ECO:0000313" key="3">
    <source>
        <dbReference type="EMBL" id="SPF75974.1"/>
    </source>
</evidence>
<gene>
    <name evidence="3" type="ORF">ALP8811_00969</name>
</gene>
<sequence length="193" mass="20901">MKLNKKTAATAIALGLGAVLTLSSTAAMAFGGKDGDRGAMGRKGGFMQMEFVDVDLDKNGQITVEDLQAAAKARFDTADADGDGALTLDEMKAQAETRMAERMAAKGDGKGERKGKMFQKRMGWKLEEMLAKKDADGNGNLSFEEASPEQAMLERMIDRFDTDDDNAISAAEFDAAQKEMFMRHGGKDRDRKG</sequence>
<dbReference type="InterPro" id="IPR002048">
    <property type="entry name" value="EF_hand_dom"/>
</dbReference>
<keyword evidence="4" id="KW-1185">Reference proteome</keyword>
<evidence type="ECO:0000256" key="1">
    <source>
        <dbReference type="SAM" id="SignalP"/>
    </source>
</evidence>
<feature type="chain" id="PRO_5015361483" description="EF-hand domain-containing protein" evidence="1">
    <location>
        <begin position="30"/>
        <end position="193"/>
    </location>
</feature>
<dbReference type="SMART" id="SM00054">
    <property type="entry name" value="EFh"/>
    <property type="match status" value="4"/>
</dbReference>
<accession>A0A2R8AJD2</accession>
<dbReference type="OrthoDB" id="5470953at2"/>
<dbReference type="GO" id="GO:0005509">
    <property type="term" value="F:calcium ion binding"/>
    <property type="evidence" value="ECO:0007669"/>
    <property type="project" value="InterPro"/>
</dbReference>
<dbReference type="AlphaFoldDB" id="A0A2R8AJD2"/>
<feature type="domain" description="EF-hand" evidence="2">
    <location>
        <begin position="66"/>
        <end position="101"/>
    </location>
</feature>
<reference evidence="3 4" key="1">
    <citation type="submission" date="2018-03" db="EMBL/GenBank/DDBJ databases">
        <authorList>
            <person name="Keele B.F."/>
        </authorList>
    </citation>
    <scope>NUCLEOTIDE SEQUENCE [LARGE SCALE GENOMIC DNA]</scope>
    <source>
        <strain evidence="3 4">CECT 8811</strain>
    </source>
</reference>
<dbReference type="RefSeq" id="WP_108856024.1">
    <property type="nucleotide sequence ID" value="NZ_OMOI01000001.1"/>
</dbReference>
<dbReference type="EMBL" id="OMOI01000001">
    <property type="protein sequence ID" value="SPF75974.1"/>
    <property type="molecule type" value="Genomic_DNA"/>
</dbReference>
<keyword evidence="1" id="KW-0732">Signal</keyword>
<dbReference type="SUPFAM" id="SSF47473">
    <property type="entry name" value="EF-hand"/>
    <property type="match status" value="1"/>
</dbReference>
<dbReference type="Pfam" id="PF13202">
    <property type="entry name" value="EF-hand_5"/>
    <property type="match status" value="3"/>
</dbReference>
<dbReference type="PROSITE" id="PS50222">
    <property type="entry name" value="EF_HAND_2"/>
    <property type="match status" value="2"/>
</dbReference>
<evidence type="ECO:0000313" key="4">
    <source>
        <dbReference type="Proteomes" id="UP000244911"/>
    </source>
</evidence>
<dbReference type="Proteomes" id="UP000244911">
    <property type="component" value="Unassembled WGS sequence"/>
</dbReference>
<organism evidence="3 4">
    <name type="scientific">Aliiroseovarius pelagivivens</name>
    <dbReference type="NCBI Taxonomy" id="1639690"/>
    <lineage>
        <taxon>Bacteria</taxon>
        <taxon>Pseudomonadati</taxon>
        <taxon>Pseudomonadota</taxon>
        <taxon>Alphaproteobacteria</taxon>
        <taxon>Rhodobacterales</taxon>
        <taxon>Paracoccaceae</taxon>
        <taxon>Aliiroseovarius</taxon>
    </lineage>
</organism>
<dbReference type="InterPro" id="IPR018247">
    <property type="entry name" value="EF_Hand_1_Ca_BS"/>
</dbReference>
<dbReference type="InterPro" id="IPR011992">
    <property type="entry name" value="EF-hand-dom_pair"/>
</dbReference>
<name>A0A2R8AJD2_9RHOB</name>
<proteinExistence type="predicted"/>
<feature type="signal peptide" evidence="1">
    <location>
        <begin position="1"/>
        <end position="29"/>
    </location>
</feature>
<feature type="domain" description="EF-hand" evidence="2">
    <location>
        <begin position="148"/>
        <end position="183"/>
    </location>
</feature>
<dbReference type="Gene3D" id="1.10.238.10">
    <property type="entry name" value="EF-hand"/>
    <property type="match status" value="2"/>
</dbReference>